<dbReference type="Pfam" id="PF05958">
    <property type="entry name" value="tRNA_U5-meth_tr"/>
    <property type="match status" value="1"/>
</dbReference>
<dbReference type="InterPro" id="IPR010280">
    <property type="entry name" value="U5_MeTrfase_fam"/>
</dbReference>
<dbReference type="InterPro" id="IPR002792">
    <property type="entry name" value="TRAM_dom"/>
</dbReference>
<gene>
    <name evidence="6" type="ORF">EK0264_17910</name>
</gene>
<dbReference type="SUPFAM" id="SSF50249">
    <property type="entry name" value="Nucleic acid-binding proteins"/>
    <property type="match status" value="1"/>
</dbReference>
<comment type="similarity">
    <text evidence="4">Belongs to the class I-like SAM-binding methyltransferase superfamily. RNA M5U methyltransferase family.</text>
</comment>
<dbReference type="Gene3D" id="2.40.50.1070">
    <property type="match status" value="2"/>
</dbReference>
<dbReference type="PROSITE" id="PS01231">
    <property type="entry name" value="TRMA_2"/>
    <property type="match status" value="1"/>
</dbReference>
<sequence length="406" mass="43872">MSDSHAQEPAQDWTGRTLELDIERVAHGGHCVARSDGRVVFVRHTLPGERVRAVVTEDGGGSFCRADAVEVIEAAPGRVAPPCEYAVPGGCGGCDWQHADPATQRELKRAVVAEQLQRLAGIDWDGAVEDVAPGPLHWRTRMQYAVDGDTVGLREHRSARVIPIERCLIAEPDVDVTVAAPYADRPVTSVELAAGERPVVAQTVDRKRRRHTVSGGDQMHHVRGRDFQVSAGGFWQVHPTATDVLAGTVSEYADAQPGERVLDLYSGVGLFAATLGEQVGQSGSVLALEGHAGAVRDARHNLHDLPQARSERLDVRAAALQRRLGDDEYDVTVLDPPRSGAKPALCEVIARRTRRVIVYVACDPAALARDLAAFADAGWRLADLRAFDLFPMTHHVECVARLVPAG</sequence>
<dbReference type="EMBL" id="CP047156">
    <property type="protein sequence ID" value="QHC01966.1"/>
    <property type="molecule type" value="Genomic_DNA"/>
</dbReference>
<dbReference type="Proteomes" id="UP000463857">
    <property type="component" value="Chromosome"/>
</dbReference>
<keyword evidence="3 4" id="KW-0949">S-adenosyl-L-methionine</keyword>
<dbReference type="GO" id="GO:0070041">
    <property type="term" value="F:rRNA (uridine-C5-)-methyltransferase activity"/>
    <property type="evidence" value="ECO:0007669"/>
    <property type="project" value="TreeGrafter"/>
</dbReference>
<evidence type="ECO:0000256" key="4">
    <source>
        <dbReference type="PROSITE-ProRule" id="PRU01024"/>
    </source>
</evidence>
<dbReference type="Gene3D" id="3.40.50.150">
    <property type="entry name" value="Vaccinia Virus protein VP39"/>
    <property type="match status" value="2"/>
</dbReference>
<feature type="binding site" evidence="4">
    <location>
        <position position="335"/>
    </location>
    <ligand>
        <name>S-adenosyl-L-methionine</name>
        <dbReference type="ChEBI" id="CHEBI:59789"/>
    </ligand>
</feature>
<dbReference type="InParanoid" id="A0A7L4YS26"/>
<dbReference type="Pfam" id="PF01938">
    <property type="entry name" value="TRAM"/>
    <property type="match status" value="1"/>
</dbReference>
<feature type="binding site" evidence="4">
    <location>
        <position position="236"/>
    </location>
    <ligand>
        <name>S-adenosyl-L-methionine</name>
        <dbReference type="ChEBI" id="CHEBI:59789"/>
    </ligand>
</feature>
<dbReference type="FunCoup" id="A0A7L4YS26">
    <property type="interactions" value="143"/>
</dbReference>
<dbReference type="Pfam" id="PF01135">
    <property type="entry name" value="PCMT"/>
    <property type="match status" value="1"/>
</dbReference>
<evidence type="ECO:0000256" key="1">
    <source>
        <dbReference type="ARBA" id="ARBA00022603"/>
    </source>
</evidence>
<dbReference type="AlphaFoldDB" id="A0A7L4YS26"/>
<dbReference type="InterPro" id="IPR030391">
    <property type="entry name" value="MeTrfase_TrmA_CS"/>
</dbReference>
<organism evidence="6 7">
    <name type="scientific">Epidermidibacterium keratini</name>
    <dbReference type="NCBI Taxonomy" id="1891644"/>
    <lineage>
        <taxon>Bacteria</taxon>
        <taxon>Bacillati</taxon>
        <taxon>Actinomycetota</taxon>
        <taxon>Actinomycetes</taxon>
        <taxon>Sporichthyales</taxon>
        <taxon>Sporichthyaceae</taxon>
        <taxon>Epidermidibacterium</taxon>
    </lineage>
</organism>
<dbReference type="PANTHER" id="PTHR11061">
    <property type="entry name" value="RNA M5U METHYLTRANSFERASE"/>
    <property type="match status" value="1"/>
</dbReference>
<feature type="binding site" evidence="4">
    <location>
        <position position="289"/>
    </location>
    <ligand>
        <name>S-adenosyl-L-methionine</name>
        <dbReference type="ChEBI" id="CHEBI:59789"/>
    </ligand>
</feature>
<feature type="binding site" evidence="4">
    <location>
        <position position="265"/>
    </location>
    <ligand>
        <name>S-adenosyl-L-methionine</name>
        <dbReference type="ChEBI" id="CHEBI:59789"/>
    </ligand>
</feature>
<evidence type="ECO:0000259" key="5">
    <source>
        <dbReference type="PROSITE" id="PS50926"/>
    </source>
</evidence>
<feature type="active site" description="Nucleophile" evidence="4">
    <location>
        <position position="362"/>
    </location>
</feature>
<name>A0A7L4YS26_9ACTN</name>
<dbReference type="InterPro" id="IPR029063">
    <property type="entry name" value="SAM-dependent_MTases_sf"/>
</dbReference>
<dbReference type="SUPFAM" id="SSF53335">
    <property type="entry name" value="S-adenosyl-L-methionine-dependent methyltransferases"/>
    <property type="match status" value="1"/>
</dbReference>
<dbReference type="InterPro" id="IPR012340">
    <property type="entry name" value="NA-bd_OB-fold"/>
</dbReference>
<proteinExistence type="inferred from homology"/>
<evidence type="ECO:0000256" key="3">
    <source>
        <dbReference type="ARBA" id="ARBA00022691"/>
    </source>
</evidence>
<keyword evidence="2 4" id="KW-0808">Transferase</keyword>
<evidence type="ECO:0000313" key="7">
    <source>
        <dbReference type="Proteomes" id="UP000463857"/>
    </source>
</evidence>
<dbReference type="PROSITE" id="PS51687">
    <property type="entry name" value="SAM_MT_RNA_M5U"/>
    <property type="match status" value="1"/>
</dbReference>
<dbReference type="PROSITE" id="PS50926">
    <property type="entry name" value="TRAM"/>
    <property type="match status" value="1"/>
</dbReference>
<dbReference type="OrthoDB" id="9804590at2"/>
<accession>A0A7L4YS26</accession>
<keyword evidence="7" id="KW-1185">Reference proteome</keyword>
<evidence type="ECO:0000313" key="6">
    <source>
        <dbReference type="EMBL" id="QHC01966.1"/>
    </source>
</evidence>
<dbReference type="GO" id="GO:0070475">
    <property type="term" value="P:rRNA base methylation"/>
    <property type="evidence" value="ECO:0007669"/>
    <property type="project" value="TreeGrafter"/>
</dbReference>
<dbReference type="KEGG" id="eke:EK0264_17910"/>
<protein>
    <submittedName>
        <fullName evidence="6">TRAM domain-containing protein</fullName>
    </submittedName>
</protein>
<reference evidence="6 7" key="1">
    <citation type="journal article" date="2018" name="Int. J. Syst. Evol. Microbiol.">
        <title>Epidermidibacterium keratini gen. nov., sp. nov., a member of the family Sporichthyaceae, isolated from keratin epidermis.</title>
        <authorList>
            <person name="Lee D.G."/>
            <person name="Trujillo M.E."/>
            <person name="Kang S."/>
            <person name="Nam J.J."/>
            <person name="Kim Y.J."/>
        </authorList>
    </citation>
    <scope>NUCLEOTIDE SEQUENCE [LARGE SCALE GENOMIC DNA]</scope>
    <source>
        <strain evidence="6 7">EPI-7</strain>
    </source>
</reference>
<evidence type="ECO:0000256" key="2">
    <source>
        <dbReference type="ARBA" id="ARBA00022679"/>
    </source>
</evidence>
<keyword evidence="1 4" id="KW-0489">Methyltransferase</keyword>
<feature type="domain" description="TRAM" evidence="5">
    <location>
        <begin position="11"/>
        <end position="70"/>
    </location>
</feature>
<dbReference type="Gene3D" id="2.40.50.140">
    <property type="entry name" value="Nucleic acid-binding proteins"/>
    <property type="match status" value="1"/>
</dbReference>
<dbReference type="RefSeq" id="WP_159547090.1">
    <property type="nucleotide sequence ID" value="NZ_CP047156.1"/>
</dbReference>
<dbReference type="PANTHER" id="PTHR11061:SF30">
    <property type="entry name" value="TRNA (URACIL(54)-C(5))-METHYLTRANSFERASE"/>
    <property type="match status" value="1"/>
</dbReference>